<feature type="non-terminal residue" evidence="1">
    <location>
        <position position="1"/>
    </location>
</feature>
<dbReference type="AlphaFoldDB" id="X1GKU3"/>
<organism evidence="1">
    <name type="scientific">marine sediment metagenome</name>
    <dbReference type="NCBI Taxonomy" id="412755"/>
    <lineage>
        <taxon>unclassified sequences</taxon>
        <taxon>metagenomes</taxon>
        <taxon>ecological metagenomes</taxon>
    </lineage>
</organism>
<protein>
    <submittedName>
        <fullName evidence="1">Uncharacterized protein</fullName>
    </submittedName>
</protein>
<evidence type="ECO:0000313" key="1">
    <source>
        <dbReference type="EMBL" id="GAH42249.1"/>
    </source>
</evidence>
<name>X1GKU3_9ZZZZ</name>
<proteinExistence type="predicted"/>
<reference evidence="1" key="1">
    <citation type="journal article" date="2014" name="Front. Microbiol.">
        <title>High frequency of phylogenetically diverse reductive dehalogenase-homologous genes in deep subseafloor sedimentary metagenomes.</title>
        <authorList>
            <person name="Kawai M."/>
            <person name="Futagami T."/>
            <person name="Toyoda A."/>
            <person name="Takaki Y."/>
            <person name="Nishi S."/>
            <person name="Hori S."/>
            <person name="Arai W."/>
            <person name="Tsubouchi T."/>
            <person name="Morono Y."/>
            <person name="Uchiyama I."/>
            <person name="Ito T."/>
            <person name="Fujiyama A."/>
            <person name="Inagaki F."/>
            <person name="Takami H."/>
        </authorList>
    </citation>
    <scope>NUCLEOTIDE SEQUENCE</scope>
    <source>
        <strain evidence="1">Expedition CK06-06</strain>
    </source>
</reference>
<sequence>YGIKNTFGQGVGEIAGIININIGASDKGIGRKERRSKRRRDIRSIFKPVFL</sequence>
<dbReference type="EMBL" id="BARU01009836">
    <property type="protein sequence ID" value="GAH42249.1"/>
    <property type="molecule type" value="Genomic_DNA"/>
</dbReference>
<accession>X1GKU3</accession>
<gene>
    <name evidence="1" type="ORF">S03H2_18916</name>
</gene>
<comment type="caution">
    <text evidence="1">The sequence shown here is derived from an EMBL/GenBank/DDBJ whole genome shotgun (WGS) entry which is preliminary data.</text>
</comment>